<keyword evidence="2 5" id="KW-0812">Transmembrane</keyword>
<evidence type="ECO:0000256" key="3">
    <source>
        <dbReference type="ARBA" id="ARBA00022989"/>
    </source>
</evidence>
<comment type="subcellular location">
    <subcellularLocation>
        <location evidence="1">Membrane</location>
        <topology evidence="1">Multi-pass membrane protein</topology>
    </subcellularLocation>
</comment>
<protein>
    <submittedName>
        <fullName evidence="7">XRE family transcriptional regulator</fullName>
    </submittedName>
</protein>
<evidence type="ECO:0000256" key="4">
    <source>
        <dbReference type="ARBA" id="ARBA00023136"/>
    </source>
</evidence>
<dbReference type="InterPro" id="IPR012338">
    <property type="entry name" value="Beta-lactam/transpept-like"/>
</dbReference>
<keyword evidence="3 5" id="KW-1133">Transmembrane helix</keyword>
<dbReference type="PROSITE" id="PS50943">
    <property type="entry name" value="HTH_CROC1"/>
    <property type="match status" value="1"/>
</dbReference>
<dbReference type="InterPro" id="IPR050789">
    <property type="entry name" value="Diverse_Enzym_Activities"/>
</dbReference>
<feature type="transmembrane region" description="Helical" evidence="5">
    <location>
        <begin position="148"/>
        <end position="167"/>
    </location>
</feature>
<feature type="domain" description="HTH cro/C1-type" evidence="6">
    <location>
        <begin position="10"/>
        <end position="64"/>
    </location>
</feature>
<name>A0A316L3E1_9FLAO</name>
<dbReference type="Pfam" id="PF00144">
    <property type="entry name" value="Beta-lactamase"/>
    <property type="match status" value="1"/>
</dbReference>
<feature type="transmembrane region" description="Helical" evidence="5">
    <location>
        <begin position="122"/>
        <end position="142"/>
    </location>
</feature>
<organism evidence="7 8">
    <name type="scientific">Flagellimonas aquimarina</name>
    <dbReference type="NCBI Taxonomy" id="2201895"/>
    <lineage>
        <taxon>Bacteria</taxon>
        <taxon>Pseudomonadati</taxon>
        <taxon>Bacteroidota</taxon>
        <taxon>Flavobacteriia</taxon>
        <taxon>Flavobacteriales</taxon>
        <taxon>Flavobacteriaceae</taxon>
        <taxon>Flagellimonas</taxon>
    </lineage>
</organism>
<evidence type="ECO:0000313" key="7">
    <source>
        <dbReference type="EMBL" id="PWL39928.1"/>
    </source>
</evidence>
<keyword evidence="8" id="KW-1185">Reference proteome</keyword>
<comment type="caution">
    <text evidence="7">The sequence shown here is derived from an EMBL/GenBank/DDBJ whole genome shotgun (WGS) entry which is preliminary data.</text>
</comment>
<dbReference type="Pfam" id="PF01381">
    <property type="entry name" value="HTH_3"/>
    <property type="match status" value="1"/>
</dbReference>
<keyword evidence="4 5" id="KW-0472">Membrane</keyword>
<dbReference type="Proteomes" id="UP000245762">
    <property type="component" value="Unassembled WGS sequence"/>
</dbReference>
<dbReference type="SMART" id="SM00530">
    <property type="entry name" value="HTH_XRE"/>
    <property type="match status" value="1"/>
</dbReference>
<dbReference type="Pfam" id="PF09685">
    <property type="entry name" value="MamF_MmsF"/>
    <property type="match status" value="1"/>
</dbReference>
<sequence>MKTNSIGKNLIYQRKLKGYTQEQLSEETKVTVRTIQRIEKGEVNPHLNTVKLLANALGIEIEELIVLDNPKEENIQKKWLILLHSTPFLGFIIPLSNILFPLFLWIHKREDNSIYDAHGRKIINFQISMTILYILSLIALITIEKWGFFFFIGVIPFSVLVMLINIIRVTSSGTCFYPLAFPFIGNKLKSKSAALLSLAIIGMLFFTSCSHTNIDNIARLDGTYIPKDSLTNKVNQLQKDAQVHGIAITVFNDKKPVYQNTFGYKNAPEQLTLTDSTNVYGASLSKAVFGMLVMKLVEDSVIGLDTPLESYLSKKIYEYQPLTRWHDNYSDLKTDSLYHKITARMCLAHTTGFNNWRFFESDRKLRVNFEPGTKYFYSGEGLVYLQVVLEKITGKGLDELAQEYIFKPLGMNDTSYQWQPRFEKDFAHGHNTKGEPYGKDIDNEPRSASTMETTASDYTKFLTAVLNGQILSKTSYDEMFSPQIRIKSLAHFGPNAKTTTNKYDAINLSCGLTWLYFDTPYGKAVTKSGHGDGFQHYSILFPETGKGILIMTNSDNGESIYKELLEVALADSYTPWEWSNYIPYDQKPNK</sequence>
<dbReference type="SUPFAM" id="SSF56601">
    <property type="entry name" value="beta-lactamase/transpeptidase-like"/>
    <property type="match status" value="1"/>
</dbReference>
<dbReference type="RefSeq" id="WP_109660273.1">
    <property type="nucleotide sequence ID" value="NZ_QGEG01000001.1"/>
</dbReference>
<evidence type="ECO:0000256" key="5">
    <source>
        <dbReference type="SAM" id="Phobius"/>
    </source>
</evidence>
<evidence type="ECO:0000259" key="6">
    <source>
        <dbReference type="PROSITE" id="PS50943"/>
    </source>
</evidence>
<evidence type="ECO:0000313" key="8">
    <source>
        <dbReference type="Proteomes" id="UP000245762"/>
    </source>
</evidence>
<dbReference type="GO" id="GO:0003677">
    <property type="term" value="F:DNA binding"/>
    <property type="evidence" value="ECO:0007669"/>
    <property type="project" value="InterPro"/>
</dbReference>
<gene>
    <name evidence="7" type="ORF">DKG77_03620</name>
</gene>
<dbReference type="InterPro" id="IPR001466">
    <property type="entry name" value="Beta-lactam-related"/>
</dbReference>
<dbReference type="Gene3D" id="3.40.710.10">
    <property type="entry name" value="DD-peptidase/beta-lactamase superfamily"/>
    <property type="match status" value="1"/>
</dbReference>
<evidence type="ECO:0000256" key="1">
    <source>
        <dbReference type="ARBA" id="ARBA00004141"/>
    </source>
</evidence>
<dbReference type="InterPro" id="IPR001387">
    <property type="entry name" value="Cro/C1-type_HTH"/>
</dbReference>
<accession>A0A316L3E1</accession>
<dbReference type="EMBL" id="QGEG01000001">
    <property type="protein sequence ID" value="PWL39928.1"/>
    <property type="molecule type" value="Genomic_DNA"/>
</dbReference>
<reference evidence="7 8" key="1">
    <citation type="submission" date="2018-05" db="EMBL/GenBank/DDBJ databases">
        <title>Complete genome sequence of Flagellimonas aquimarina ECD12 isolated from seaweed Ecklonia cava.</title>
        <authorList>
            <person name="Choi S."/>
            <person name="Seong C."/>
        </authorList>
    </citation>
    <scope>NUCLEOTIDE SEQUENCE [LARGE SCALE GENOMIC DNA]</scope>
    <source>
        <strain evidence="7 8">ECD12</strain>
    </source>
</reference>
<dbReference type="AlphaFoldDB" id="A0A316L3E1"/>
<feature type="transmembrane region" description="Helical" evidence="5">
    <location>
        <begin position="88"/>
        <end position="106"/>
    </location>
</feature>
<dbReference type="InterPro" id="IPR019109">
    <property type="entry name" value="MamF_MmsF"/>
</dbReference>
<dbReference type="SUPFAM" id="SSF47413">
    <property type="entry name" value="lambda repressor-like DNA-binding domains"/>
    <property type="match status" value="1"/>
</dbReference>
<proteinExistence type="predicted"/>
<dbReference type="PANTHER" id="PTHR43283">
    <property type="entry name" value="BETA-LACTAMASE-RELATED"/>
    <property type="match status" value="1"/>
</dbReference>
<dbReference type="Gene3D" id="1.10.260.40">
    <property type="entry name" value="lambda repressor-like DNA-binding domains"/>
    <property type="match status" value="1"/>
</dbReference>
<dbReference type="PANTHER" id="PTHR43283:SF18">
    <property type="match status" value="1"/>
</dbReference>
<dbReference type="OrthoDB" id="1357763at2"/>
<dbReference type="InterPro" id="IPR010982">
    <property type="entry name" value="Lambda_DNA-bd_dom_sf"/>
</dbReference>
<dbReference type="CDD" id="cd00093">
    <property type="entry name" value="HTH_XRE"/>
    <property type="match status" value="1"/>
</dbReference>
<evidence type="ECO:0000256" key="2">
    <source>
        <dbReference type="ARBA" id="ARBA00022692"/>
    </source>
</evidence>